<dbReference type="OrthoDB" id="4526330at2759"/>
<gene>
    <name evidence="2" type="ORF">ACN38_g4981</name>
</gene>
<feature type="region of interest" description="Disordered" evidence="1">
    <location>
        <begin position="66"/>
        <end position="96"/>
    </location>
</feature>
<sequence>MGSEKQDDASSMYFSGVVEVTTPVFFLDNMQTGYVLEGPAMIIDKTQTFVFLLRPGSCGWANASDDELAASESKSHQNSSAFQPRGSVHSVSLLRP</sequence>
<comment type="caution">
    <text evidence="2">The sequence shown here is derived from an EMBL/GenBank/DDBJ whole genome shotgun (WGS) entry which is preliminary data.</text>
</comment>
<evidence type="ECO:0000313" key="3">
    <source>
        <dbReference type="Proteomes" id="UP000037696"/>
    </source>
</evidence>
<dbReference type="Proteomes" id="UP000037696">
    <property type="component" value="Unassembled WGS sequence"/>
</dbReference>
<dbReference type="EMBL" id="LHQQ01000067">
    <property type="protein sequence ID" value="KOS44141.1"/>
    <property type="molecule type" value="Genomic_DNA"/>
</dbReference>
<accession>A0A0M8PAL5</accession>
<name>A0A0M8PAL5_9EURO</name>
<dbReference type="STRING" id="229535.A0A0M8PAL5"/>
<proteinExistence type="predicted"/>
<keyword evidence="3" id="KW-1185">Reference proteome</keyword>
<evidence type="ECO:0000256" key="1">
    <source>
        <dbReference type="SAM" id="MobiDB-lite"/>
    </source>
</evidence>
<protein>
    <submittedName>
        <fullName evidence="2">Uncharacterized protein</fullName>
    </submittedName>
</protein>
<organism evidence="2 3">
    <name type="scientific">Penicillium nordicum</name>
    <dbReference type="NCBI Taxonomy" id="229535"/>
    <lineage>
        <taxon>Eukaryota</taxon>
        <taxon>Fungi</taxon>
        <taxon>Dikarya</taxon>
        <taxon>Ascomycota</taxon>
        <taxon>Pezizomycotina</taxon>
        <taxon>Eurotiomycetes</taxon>
        <taxon>Eurotiomycetidae</taxon>
        <taxon>Eurotiales</taxon>
        <taxon>Aspergillaceae</taxon>
        <taxon>Penicillium</taxon>
    </lineage>
</organism>
<dbReference type="AlphaFoldDB" id="A0A0M8PAL5"/>
<evidence type="ECO:0000313" key="2">
    <source>
        <dbReference type="EMBL" id="KOS44141.1"/>
    </source>
</evidence>
<reference evidence="2 3" key="1">
    <citation type="submission" date="2015-08" db="EMBL/GenBank/DDBJ databases">
        <title>Genome sequencing of Penicillium nordicum.</title>
        <authorList>
            <person name="Nguyen H.D."/>
            <person name="Seifert K.A."/>
        </authorList>
    </citation>
    <scope>NUCLEOTIDE SEQUENCE [LARGE SCALE GENOMIC DNA]</scope>
    <source>
        <strain evidence="2 3">DAOMC 185683</strain>
    </source>
</reference>